<feature type="signal peptide" evidence="1">
    <location>
        <begin position="1"/>
        <end position="19"/>
    </location>
</feature>
<evidence type="ECO:0000256" key="1">
    <source>
        <dbReference type="SAM" id="SignalP"/>
    </source>
</evidence>
<proteinExistence type="predicted"/>
<organism evidence="2 3">
    <name type="scientific">Agrobacterium albertimagni AOL15</name>
    <dbReference type="NCBI Taxonomy" id="1156935"/>
    <lineage>
        <taxon>Bacteria</taxon>
        <taxon>Pseudomonadati</taxon>
        <taxon>Pseudomonadota</taxon>
        <taxon>Alphaproteobacteria</taxon>
        <taxon>Hyphomicrobiales</taxon>
        <taxon>Rhizobiaceae</taxon>
        <taxon>Rhizobium/Agrobacterium group</taxon>
        <taxon>Agrobacterium</taxon>
    </lineage>
</organism>
<evidence type="ECO:0000313" key="3">
    <source>
        <dbReference type="Proteomes" id="UP000007123"/>
    </source>
</evidence>
<sequence length="120" mass="12721">MNRFATVLSASALSAIAFGAESYAAMPSAAGMPDSSIETTIQTMSPKDFNVIRLDSLKTHDTAHERFSGVSPTSPEARQLQAAVIANRSLAQKLEGEKVELTNIVGAEQAADGGMTFYVR</sequence>
<keyword evidence="3" id="KW-1185">Reference proteome</keyword>
<dbReference type="AlphaFoldDB" id="K2QTH7"/>
<comment type="caution">
    <text evidence="2">The sequence shown here is derived from an EMBL/GenBank/DDBJ whole genome shotgun (WGS) entry which is preliminary data.</text>
</comment>
<protein>
    <submittedName>
        <fullName evidence="2">Uncharacterized protein</fullName>
    </submittedName>
</protein>
<dbReference type="Proteomes" id="UP000007123">
    <property type="component" value="Unassembled WGS sequence"/>
</dbReference>
<feature type="chain" id="PRO_5003863788" evidence="1">
    <location>
        <begin position="20"/>
        <end position="120"/>
    </location>
</feature>
<name>K2QTH7_9HYPH</name>
<dbReference type="PATRIC" id="fig|1156935.5.peg.3580"/>
<dbReference type="OrthoDB" id="8277777at2"/>
<gene>
    <name evidence="2" type="ORF">QWE_17583</name>
</gene>
<dbReference type="EMBL" id="ALJF01000013">
    <property type="protein sequence ID" value="EKF58437.1"/>
    <property type="molecule type" value="Genomic_DNA"/>
</dbReference>
<dbReference type="RefSeq" id="WP_006727511.1">
    <property type="nucleotide sequence ID" value="NZ_ALJF01000013.1"/>
</dbReference>
<accession>K2QTH7</accession>
<evidence type="ECO:0000313" key="2">
    <source>
        <dbReference type="EMBL" id="EKF58437.1"/>
    </source>
</evidence>
<reference evidence="2 3" key="1">
    <citation type="journal article" date="2012" name="J. Bacteriol.">
        <title>Draft Genome Sequence of Agrobacterium albertimagni Strain AOL15.</title>
        <authorList>
            <person name="Trimble W.L."/>
            <person name="Phung le T."/>
            <person name="Meyer F."/>
            <person name="Gilbert J.A."/>
            <person name="Silver S."/>
        </authorList>
    </citation>
    <scope>NUCLEOTIDE SEQUENCE [LARGE SCALE GENOMIC DNA]</scope>
    <source>
        <strain evidence="2 3">AOL15</strain>
    </source>
</reference>
<keyword evidence="1" id="KW-0732">Signal</keyword>